<dbReference type="GO" id="GO:0042167">
    <property type="term" value="P:heme catabolic process"/>
    <property type="evidence" value="ECO:0007669"/>
    <property type="project" value="InterPro"/>
</dbReference>
<feature type="domain" description="Biliverdin reductase catalytic" evidence="5">
    <location>
        <begin position="146"/>
        <end position="258"/>
    </location>
</feature>
<dbReference type="OMA" id="IQVAFIC"/>
<keyword evidence="2" id="KW-0479">Metal-binding</keyword>
<sequence>MSLSGWVEALQHSRGTSKMLGIVVVGIGIVGKVRIRDLLNPLPSSAVEKLKPLGFVSRQTLSSVLQLKQISLGEALESSEVQAAIICLENQLHEEYVRKFLEAGKHVCVEYPMALSAAAAHELWDLAAAKGKILHEEHIELLTADYKQLKREVSGKELLKGTLHFTGSALDKQRTGFLAFSGIARISWLVDLFGELTVTSATLEEQQNERYSKLTAHFQTKTNRPLTWIEERGPDLKRGKNINFHFECGILEHIPDAPKENVGIFMQDLNLFAQKLLGEVPLEHVNSEMKHTLFCLDLAEKIRGFCEAN</sequence>
<dbReference type="GO" id="GO:0008270">
    <property type="term" value="F:zinc ion binding"/>
    <property type="evidence" value="ECO:0007669"/>
    <property type="project" value="InterPro"/>
</dbReference>
<dbReference type="SUPFAM" id="SSF51735">
    <property type="entry name" value="NAD(P)-binding Rossmann-fold domains"/>
    <property type="match status" value="1"/>
</dbReference>
<evidence type="ECO:0000256" key="2">
    <source>
        <dbReference type="PIRSR" id="PIRSR037032-2"/>
    </source>
</evidence>
<dbReference type="KEGG" id="cmk:103181265"/>
<evidence type="ECO:0000259" key="4">
    <source>
        <dbReference type="Pfam" id="PF01408"/>
    </source>
</evidence>
<dbReference type="InterPro" id="IPR017094">
    <property type="entry name" value="Biliverdin_Rdtase_A"/>
</dbReference>
<evidence type="ECO:0000313" key="6">
    <source>
        <dbReference type="Ensembl" id="ENSCMIP00000046992.1"/>
    </source>
</evidence>
<dbReference type="PANTHER" id="PTHR43377">
    <property type="entry name" value="BILIVERDIN REDUCTASE A"/>
    <property type="match status" value="1"/>
</dbReference>
<evidence type="ECO:0000259" key="5">
    <source>
        <dbReference type="Pfam" id="PF09166"/>
    </source>
</evidence>
<reference evidence="7" key="1">
    <citation type="journal article" date="2006" name="Science">
        <title>Ancient noncoding elements conserved in the human genome.</title>
        <authorList>
            <person name="Venkatesh B."/>
            <person name="Kirkness E.F."/>
            <person name="Loh Y.H."/>
            <person name="Halpern A.L."/>
            <person name="Lee A.P."/>
            <person name="Johnson J."/>
            <person name="Dandona N."/>
            <person name="Viswanathan L.D."/>
            <person name="Tay A."/>
            <person name="Venter J.C."/>
            <person name="Strausberg R.L."/>
            <person name="Brenner S."/>
        </authorList>
    </citation>
    <scope>NUCLEOTIDE SEQUENCE [LARGE SCALE GENOMIC DNA]</scope>
</reference>
<dbReference type="SUPFAM" id="SSF55347">
    <property type="entry name" value="Glyceraldehyde-3-phosphate dehydrogenase-like, C-terminal domain"/>
    <property type="match status" value="1"/>
</dbReference>
<dbReference type="STRING" id="7868.ENSCMIP00000046992"/>
<dbReference type="Pfam" id="PF09166">
    <property type="entry name" value="Biliv-reduc_cat"/>
    <property type="match status" value="1"/>
</dbReference>
<dbReference type="PIRSF" id="PIRSF037032">
    <property type="entry name" value="Biliverdin_reductase_A"/>
    <property type="match status" value="1"/>
</dbReference>
<dbReference type="AlphaFoldDB" id="A0A4W3JVY9"/>
<proteinExistence type="predicted"/>
<protein>
    <submittedName>
        <fullName evidence="6">Biliverdin reductase A</fullName>
    </submittedName>
</protein>
<reference evidence="6" key="4">
    <citation type="submission" date="2025-08" db="UniProtKB">
        <authorList>
            <consortium name="Ensembl"/>
        </authorList>
    </citation>
    <scope>IDENTIFICATION</scope>
</reference>
<gene>
    <name evidence="6" type="primary">blvra</name>
</gene>
<dbReference type="RefSeq" id="XP_007895811.1">
    <property type="nucleotide sequence ID" value="XM_007897620.2"/>
</dbReference>
<dbReference type="GeneID" id="103181265"/>
<name>A0A4W3JVY9_CALMI</name>
<keyword evidence="3" id="KW-0175">Coiled coil</keyword>
<dbReference type="Gene3D" id="3.30.360.10">
    <property type="entry name" value="Dihydrodipicolinate Reductase, domain 2"/>
    <property type="match status" value="1"/>
</dbReference>
<dbReference type="Gene3D" id="3.40.50.720">
    <property type="entry name" value="NAD(P)-binding Rossmann-like Domain"/>
    <property type="match status" value="1"/>
</dbReference>
<keyword evidence="2" id="KW-0862">Zinc</keyword>
<feature type="binding site" evidence="1">
    <location>
        <position position="111"/>
    </location>
    <ligand>
        <name>NADP(+)</name>
        <dbReference type="ChEBI" id="CHEBI:58349"/>
    </ligand>
</feature>
<dbReference type="GO" id="GO:0004074">
    <property type="term" value="F:biliverdin reductase [NAD(P)H] activity"/>
    <property type="evidence" value="ECO:0007669"/>
    <property type="project" value="InterPro"/>
</dbReference>
<reference evidence="7" key="2">
    <citation type="journal article" date="2007" name="PLoS Biol.">
        <title>Survey sequencing and comparative analysis of the elephant shark (Callorhinchus milii) genome.</title>
        <authorList>
            <person name="Venkatesh B."/>
            <person name="Kirkness E.F."/>
            <person name="Loh Y.H."/>
            <person name="Halpern A.L."/>
            <person name="Lee A.P."/>
            <person name="Johnson J."/>
            <person name="Dandona N."/>
            <person name="Viswanathan L.D."/>
            <person name="Tay A."/>
            <person name="Venter J.C."/>
            <person name="Strausberg R.L."/>
            <person name="Brenner S."/>
        </authorList>
    </citation>
    <scope>NUCLEOTIDE SEQUENCE [LARGE SCALE GENOMIC DNA]</scope>
</reference>
<dbReference type="PANTHER" id="PTHR43377:SF1">
    <property type="entry name" value="BILIVERDIN REDUCTASE A"/>
    <property type="match status" value="1"/>
</dbReference>
<dbReference type="CTD" id="644"/>
<evidence type="ECO:0000256" key="1">
    <source>
        <dbReference type="PIRSR" id="PIRSR037032-1"/>
    </source>
</evidence>
<dbReference type="GeneTree" id="ENSGT00390000011072"/>
<feature type="binding site" evidence="2">
    <location>
        <position position="295"/>
    </location>
    <ligand>
        <name>Zn(2+)</name>
        <dbReference type="ChEBI" id="CHEBI:29105"/>
    </ligand>
</feature>
<dbReference type="InterPro" id="IPR000683">
    <property type="entry name" value="Gfo/Idh/MocA-like_OxRdtase_N"/>
</dbReference>
<keyword evidence="1" id="KW-0521">NADP</keyword>
<evidence type="ECO:0000313" key="7">
    <source>
        <dbReference type="Proteomes" id="UP000314986"/>
    </source>
</evidence>
<keyword evidence="7" id="KW-1185">Reference proteome</keyword>
<feature type="domain" description="Gfo/Idh/MocA-like oxidoreductase N-terminal" evidence="4">
    <location>
        <begin position="21"/>
        <end position="138"/>
    </location>
</feature>
<dbReference type="Proteomes" id="UP000314986">
    <property type="component" value="Unassembled WGS sequence"/>
</dbReference>
<comment type="cofactor">
    <cofactor evidence="2">
        <name>Zn(2+)</name>
        <dbReference type="ChEBI" id="CHEBI:29105"/>
    </cofactor>
    <text evidence="2">Binds 1 zinc ion per subunit.</text>
</comment>
<reference evidence="6" key="5">
    <citation type="submission" date="2025-09" db="UniProtKB">
        <authorList>
            <consortium name="Ensembl"/>
        </authorList>
    </citation>
    <scope>IDENTIFICATION</scope>
</reference>
<reference evidence="7" key="3">
    <citation type="journal article" date="2014" name="Nature">
        <title>Elephant shark genome provides unique insights into gnathostome evolution.</title>
        <authorList>
            <consortium name="International Elephant Shark Genome Sequencing Consortium"/>
            <person name="Venkatesh B."/>
            <person name="Lee A.P."/>
            <person name="Ravi V."/>
            <person name="Maurya A.K."/>
            <person name="Lian M.M."/>
            <person name="Swann J.B."/>
            <person name="Ohta Y."/>
            <person name="Flajnik M.F."/>
            <person name="Sutoh Y."/>
            <person name="Kasahara M."/>
            <person name="Hoon S."/>
            <person name="Gangu V."/>
            <person name="Roy S.W."/>
            <person name="Irimia M."/>
            <person name="Korzh V."/>
            <person name="Kondrychyn I."/>
            <person name="Lim Z.W."/>
            <person name="Tay B.H."/>
            <person name="Tohari S."/>
            <person name="Kong K.W."/>
            <person name="Ho S."/>
            <person name="Lorente-Galdos B."/>
            <person name="Quilez J."/>
            <person name="Marques-Bonet T."/>
            <person name="Raney B.J."/>
            <person name="Ingham P.W."/>
            <person name="Tay A."/>
            <person name="Hillier L.W."/>
            <person name="Minx P."/>
            <person name="Boehm T."/>
            <person name="Wilson R.K."/>
            <person name="Brenner S."/>
            <person name="Warren W.C."/>
        </authorList>
    </citation>
    <scope>NUCLEOTIDE SEQUENCE [LARGE SCALE GENOMIC DNA]</scope>
</reference>
<feature type="coiled-coil region" evidence="3">
    <location>
        <begin position="132"/>
        <end position="159"/>
    </location>
</feature>
<dbReference type="InParanoid" id="A0A4W3JVY9"/>
<evidence type="ECO:0000256" key="3">
    <source>
        <dbReference type="SAM" id="Coils"/>
    </source>
</evidence>
<dbReference type="InterPro" id="IPR051450">
    <property type="entry name" value="Gfo/Idh/MocA_Oxidoreductases"/>
</dbReference>
<accession>A0A4W3JVY9</accession>
<dbReference type="OrthoDB" id="2129491at2759"/>
<dbReference type="InterPro" id="IPR036291">
    <property type="entry name" value="NAD(P)-bd_dom_sf"/>
</dbReference>
<dbReference type="Ensembl" id="ENSCMIT00000047657.1">
    <property type="protein sequence ID" value="ENSCMIP00000046992.1"/>
    <property type="gene ID" value="ENSCMIG00000019288.1"/>
</dbReference>
<feature type="binding site" evidence="2">
    <location>
        <position position="306"/>
    </location>
    <ligand>
        <name>Zn(2+)</name>
        <dbReference type="ChEBI" id="CHEBI:29105"/>
    </ligand>
</feature>
<dbReference type="GO" id="GO:0000166">
    <property type="term" value="F:nucleotide binding"/>
    <property type="evidence" value="ECO:0007669"/>
    <property type="project" value="InterPro"/>
</dbReference>
<dbReference type="InterPro" id="IPR015249">
    <property type="entry name" value="Biliverdin_Rdtase_cat"/>
</dbReference>
<dbReference type="Pfam" id="PF01408">
    <property type="entry name" value="GFO_IDH_MocA"/>
    <property type="match status" value="1"/>
</dbReference>
<organism evidence="6 7">
    <name type="scientific">Callorhinchus milii</name>
    <name type="common">Ghost shark</name>
    <dbReference type="NCBI Taxonomy" id="7868"/>
    <lineage>
        <taxon>Eukaryota</taxon>
        <taxon>Metazoa</taxon>
        <taxon>Chordata</taxon>
        <taxon>Craniata</taxon>
        <taxon>Vertebrata</taxon>
        <taxon>Chondrichthyes</taxon>
        <taxon>Holocephali</taxon>
        <taxon>Chimaeriformes</taxon>
        <taxon>Callorhinchidae</taxon>
        <taxon>Callorhinchus</taxon>
    </lineage>
</organism>
<dbReference type="GO" id="GO:0005737">
    <property type="term" value="C:cytoplasm"/>
    <property type="evidence" value="ECO:0007669"/>
    <property type="project" value="InterPro"/>
</dbReference>